<name>A0A1S8BB74_9PEZI</name>
<evidence type="ECO:0000313" key="2">
    <source>
        <dbReference type="EMBL" id="OMP84789.1"/>
    </source>
</evidence>
<feature type="compositionally biased region" description="Basic and acidic residues" evidence="1">
    <location>
        <begin position="448"/>
        <end position="457"/>
    </location>
</feature>
<evidence type="ECO:0008006" key="4">
    <source>
        <dbReference type="Google" id="ProtNLM"/>
    </source>
</evidence>
<dbReference type="EMBL" id="MSZU01000087">
    <property type="protein sequence ID" value="OMP84789.1"/>
    <property type="molecule type" value="Genomic_DNA"/>
</dbReference>
<feature type="region of interest" description="Disordered" evidence="1">
    <location>
        <begin position="172"/>
        <end position="205"/>
    </location>
</feature>
<proteinExistence type="predicted"/>
<gene>
    <name evidence="2" type="ORF">BK809_0001892</name>
</gene>
<evidence type="ECO:0000313" key="3">
    <source>
        <dbReference type="Proteomes" id="UP000190776"/>
    </source>
</evidence>
<feature type="compositionally biased region" description="Basic residues" evidence="1">
    <location>
        <begin position="181"/>
        <end position="192"/>
    </location>
</feature>
<dbReference type="GO" id="GO:0006355">
    <property type="term" value="P:regulation of DNA-templated transcription"/>
    <property type="evidence" value="ECO:0007669"/>
    <property type="project" value="InterPro"/>
</dbReference>
<feature type="region of interest" description="Disordered" evidence="1">
    <location>
        <begin position="358"/>
        <end position="509"/>
    </location>
</feature>
<feature type="compositionally biased region" description="Polar residues" evidence="1">
    <location>
        <begin position="385"/>
        <end position="399"/>
    </location>
</feature>
<protein>
    <recommendedName>
        <fullName evidence="4">Fungal N-terminal domain-containing protein</fullName>
    </recommendedName>
</protein>
<dbReference type="InterPro" id="IPR039327">
    <property type="entry name" value="CON7-like"/>
</dbReference>
<dbReference type="PANTHER" id="PTHR36167">
    <property type="entry name" value="C2H2 FINGER DOMAIN TRANSCRIPTION FACTOR (EUROFUNG)-RELATED"/>
    <property type="match status" value="1"/>
</dbReference>
<comment type="caution">
    <text evidence="2">The sequence shown here is derived from an EMBL/GenBank/DDBJ whole genome shotgun (WGS) entry which is preliminary data.</text>
</comment>
<evidence type="ECO:0000256" key="1">
    <source>
        <dbReference type="SAM" id="MobiDB-lite"/>
    </source>
</evidence>
<dbReference type="Proteomes" id="UP000190776">
    <property type="component" value="Unassembled WGS sequence"/>
</dbReference>
<sequence length="688" mass="76581">MSDPFSILGTALAVASVASTLSIKLFEIGNTIRNAPKEVETIASELSTAASILYNVRDTISGGMYLIKAHLIADMGSILYRFGEVNSEISKMIDKKKKRRLSLAALMVFKERHVKDLMAKVESLKLSMNLIMNTVLLATALDASDRKTRRRSQEEEHVRVIRTIVQSGVENSRRNIDKQQRFRKQQKKRPNKMNRQIQDASQPEEDTATWLYQLIFSPARPETSSEQTANATRQLPAPPVSAQEASQGIDHGILSTASKDLNAVENVDETSTNQNIHQTPENSETALIVLNESTLQSQEEPEPVGENHLSYAETPKVVESLLGIWTYLHEIREQALHEEENHRSSKAQRRNYREIESLQHPWDVSSHHRRSRSKQSSPVRSSDSASYGATRTRFTNSDGSEYCSDNDEHVGSFHDETNNTTYGRAGSSARHGFTARNRSPRPSNGAHVDSDGKERSNRNMPPPRWNRYPSGHSSFEFYSDHGSPYARAPSPPPAPLHPPDLTPAEKRAMARAVEQSERLKKLEELLMQQAVARTDKEAAKKKAIEDAAAAAAEAKKVAEEDKLAKVHDLLIAQRDEQRVRDEAIAAARAAEKAEADAKAARIAEEKARAAEDAAKLLAAAKKAREEAEAKAAEEAKAAKEVHERVLAKAMEELKKAKEEAEHKASSKGRPDMLLKLSRKWSRRSGESA</sequence>
<feature type="compositionally biased region" description="Pro residues" evidence="1">
    <location>
        <begin position="489"/>
        <end position="501"/>
    </location>
</feature>
<feature type="region of interest" description="Disordered" evidence="1">
    <location>
        <begin position="654"/>
        <end position="688"/>
    </location>
</feature>
<organism evidence="2 3">
    <name type="scientific">Diplodia seriata</name>
    <dbReference type="NCBI Taxonomy" id="420778"/>
    <lineage>
        <taxon>Eukaryota</taxon>
        <taxon>Fungi</taxon>
        <taxon>Dikarya</taxon>
        <taxon>Ascomycota</taxon>
        <taxon>Pezizomycotina</taxon>
        <taxon>Dothideomycetes</taxon>
        <taxon>Dothideomycetes incertae sedis</taxon>
        <taxon>Botryosphaeriales</taxon>
        <taxon>Botryosphaeriaceae</taxon>
        <taxon>Diplodia</taxon>
    </lineage>
</organism>
<feature type="compositionally biased region" description="Basic and acidic residues" evidence="1">
    <location>
        <begin position="406"/>
        <end position="417"/>
    </location>
</feature>
<accession>A0A1S8BB74</accession>
<feature type="compositionally biased region" description="Basic and acidic residues" evidence="1">
    <location>
        <begin position="654"/>
        <end position="672"/>
    </location>
</feature>
<reference evidence="2 3" key="1">
    <citation type="submission" date="2017-01" db="EMBL/GenBank/DDBJ databases">
        <title>Draft genome sequence of Diplodia seriata F98.1, a fungal species involved in grapevine trunk diseases.</title>
        <authorList>
            <person name="Robert-Siegwald G."/>
            <person name="Vallet J."/>
            <person name="Abou-Mansour E."/>
            <person name="Xu J."/>
            <person name="Rey P."/>
            <person name="Bertsch C."/>
            <person name="Rego C."/>
            <person name="Larignon P."/>
            <person name="Fontaine F."/>
            <person name="Lebrun M.-H."/>
        </authorList>
    </citation>
    <scope>NUCLEOTIDE SEQUENCE [LARGE SCALE GENOMIC DNA]</scope>
    <source>
        <strain evidence="2 3">F98.1</strain>
    </source>
</reference>
<dbReference type="STRING" id="420778.A0A1S8BB74"/>
<feature type="compositionally biased region" description="Low complexity" evidence="1">
    <location>
        <begin position="374"/>
        <end position="384"/>
    </location>
</feature>
<dbReference type="PANTHER" id="PTHR36167:SF3">
    <property type="entry name" value="C2H2 FINGER DOMAIN TRANSCRIPTION FACTOR (EUROFUNG)-RELATED"/>
    <property type="match status" value="1"/>
</dbReference>
<dbReference type="AlphaFoldDB" id="A0A1S8BB74"/>
<dbReference type="OrthoDB" id="3045089at2759"/>